<dbReference type="Antibodypedia" id="55637">
    <property type="antibodies" value="31 antibodies from 9 providers"/>
</dbReference>
<dbReference type="Ensembl" id="ENSMUST00000195271.5">
    <property type="protein sequence ID" value="ENSMUSP00000141709.2"/>
    <property type="gene ID" value="ENSMUSG00000004031.14"/>
</dbReference>
<dbReference type="GO" id="GO:0045930">
    <property type="term" value="P:negative regulation of mitotic cell cycle"/>
    <property type="evidence" value="ECO:0007669"/>
    <property type="project" value="InterPro"/>
</dbReference>
<evidence type="ECO:0000313" key="2">
    <source>
        <dbReference type="Ensembl" id="ENSMUSP00000141709.2"/>
    </source>
</evidence>
<dbReference type="Bgee" id="ENSMUSG00000004031">
    <property type="expression patterns" value="Expressed in primary visual cortex and 70 other cell types or tissues"/>
</dbReference>
<sequence length="187" mass="21522">MRWPCSSWFRGLWPEAAPWAVLLALGVPGWVLAVSATVAAVVPEQHVSSAGQAPLDWLLTDRGPFHRAQEYADFMERYRQGFTTRYRIYREFARWKVNNLALERRDFFSLPLPLAPEFVRNIRLLGRRPNLQQVTENLIKKYGTHFLLSATLGGKQYPQPQTGCSIVENSFYDLLSIVLFPCIFFLS</sequence>
<dbReference type="ExpressionAtlas" id="A0A0A6YWU9">
    <property type="expression patterns" value="baseline and differential"/>
</dbReference>
<name>A0A0A6YWU9_MOUSE</name>
<organism evidence="2 4">
    <name type="scientific">Mus musculus</name>
    <name type="common">Mouse</name>
    <dbReference type="NCBI Taxonomy" id="10090"/>
    <lineage>
        <taxon>Eukaryota</taxon>
        <taxon>Metazoa</taxon>
        <taxon>Chordata</taxon>
        <taxon>Craniata</taxon>
        <taxon>Vertebrata</taxon>
        <taxon>Euteleostomi</taxon>
        <taxon>Mammalia</taxon>
        <taxon>Eutheria</taxon>
        <taxon>Euarchontoglires</taxon>
        <taxon>Glires</taxon>
        <taxon>Rodentia</taxon>
        <taxon>Myomorpha</taxon>
        <taxon>Muroidea</taxon>
        <taxon>Muridae</taxon>
        <taxon>Murinae</taxon>
        <taxon>Mus</taxon>
        <taxon>Mus</taxon>
    </lineage>
</organism>
<evidence type="ECO:0000313" key="4">
    <source>
        <dbReference type="Proteomes" id="UP000000589"/>
    </source>
</evidence>
<protein>
    <submittedName>
        <fullName evidence="2">Bone morphogenic protein/retinoic acid inducible neural-specific 2</fullName>
    </submittedName>
</protein>
<dbReference type="InterPro" id="IPR020864">
    <property type="entry name" value="MACPF"/>
</dbReference>
<dbReference type="GeneTree" id="ENSGT00940000160314"/>
<dbReference type="MGI" id="MGI:2443333">
    <property type="gene designation" value="Brinp2"/>
</dbReference>
<accession>A0A0A6YWU9</accession>
<dbReference type="Proteomes" id="UP000000589">
    <property type="component" value="Chromosome 1"/>
</dbReference>
<dbReference type="Pfam" id="PF01823">
    <property type="entry name" value="MACPF"/>
    <property type="match status" value="1"/>
</dbReference>
<evidence type="ECO:0000313" key="3">
    <source>
        <dbReference type="MGI" id="MGI:2443333"/>
    </source>
</evidence>
<reference evidence="2 4" key="1">
    <citation type="journal article" date="2009" name="PLoS Biol.">
        <title>Lineage-specific biology revealed by a finished genome assembly of the mouse.</title>
        <authorList>
            <consortium name="Mouse Genome Sequencing Consortium"/>
            <person name="Church D.M."/>
            <person name="Goodstadt L."/>
            <person name="Hillier L.W."/>
            <person name="Zody M.C."/>
            <person name="Goldstein S."/>
            <person name="She X."/>
            <person name="Bult C.J."/>
            <person name="Agarwala R."/>
            <person name="Cherry J.L."/>
            <person name="DiCuccio M."/>
            <person name="Hlavina W."/>
            <person name="Kapustin Y."/>
            <person name="Meric P."/>
            <person name="Maglott D."/>
            <person name="Birtle Z."/>
            <person name="Marques A.C."/>
            <person name="Graves T."/>
            <person name="Zhou S."/>
            <person name="Teague B."/>
            <person name="Potamousis K."/>
            <person name="Churas C."/>
            <person name="Place M."/>
            <person name="Herschleb J."/>
            <person name="Runnheim R."/>
            <person name="Forrest D."/>
            <person name="Amos-Landgraf J."/>
            <person name="Schwartz D.C."/>
            <person name="Cheng Z."/>
            <person name="Lindblad-Toh K."/>
            <person name="Eichler E.E."/>
            <person name="Ponting C.P."/>
        </authorList>
    </citation>
    <scope>NUCLEOTIDE SEQUENCE [LARGE SCALE GENOMIC DNA]</scope>
    <source>
        <strain evidence="2 4">C57BL/6J</strain>
    </source>
</reference>
<dbReference type="VEuPathDB" id="HostDB:ENSMUSG00000004031"/>
<gene>
    <name evidence="2 3" type="primary">Brinp2</name>
</gene>
<keyword evidence="4" id="KW-1185">Reference proteome</keyword>
<evidence type="ECO:0007829" key="5">
    <source>
        <dbReference type="ProteomicsDB" id="A0A0A6YWU9"/>
    </source>
</evidence>
<dbReference type="AlphaFoldDB" id="A0A0A6YWU9"/>
<dbReference type="PANTHER" id="PTHR15564:SF8">
    <property type="entry name" value="BMP_RETINOIC ACID-INDUCIBLE NEURAL-SPECIFIC PROTEIN 2"/>
    <property type="match status" value="1"/>
</dbReference>
<evidence type="ECO:0000259" key="1">
    <source>
        <dbReference type="Pfam" id="PF01823"/>
    </source>
</evidence>
<proteinExistence type="evidence at protein level"/>
<dbReference type="InterPro" id="IPR033237">
    <property type="entry name" value="BRINP"/>
</dbReference>
<dbReference type="PANTHER" id="PTHR15564">
    <property type="entry name" value="MACPF DOMAIN-CONTAINING PROTEIN"/>
    <property type="match status" value="1"/>
</dbReference>
<keyword evidence="5" id="KW-1267">Proteomics identification</keyword>
<dbReference type="ProteomicsDB" id="312761"/>
<reference evidence="2" key="4">
    <citation type="submission" date="2025-09" db="UniProtKB">
        <authorList>
            <consortium name="Ensembl"/>
        </authorList>
    </citation>
    <scope>IDENTIFICATION</scope>
    <source>
        <strain evidence="2">C57BL/6J</strain>
    </source>
</reference>
<dbReference type="HOGENOM" id="CLU_1447215_0_0_1"/>
<dbReference type="GO" id="GO:0045666">
    <property type="term" value="P:positive regulation of neuron differentiation"/>
    <property type="evidence" value="ECO:0007669"/>
    <property type="project" value="InterPro"/>
</dbReference>
<reference evidence="2" key="3">
    <citation type="submission" date="2025-08" db="UniProtKB">
        <authorList>
            <consortium name="Ensembl"/>
        </authorList>
    </citation>
    <scope>IDENTIFICATION</scope>
    <source>
        <strain evidence="2">C57BL/6J</strain>
    </source>
</reference>
<feature type="domain" description="MACPF" evidence="1">
    <location>
        <begin position="84"/>
        <end position="155"/>
    </location>
</feature>
<reference evidence="2 4" key="2">
    <citation type="journal article" date="2011" name="PLoS Biol.">
        <title>Modernizing reference genome assemblies.</title>
        <authorList>
            <person name="Church D.M."/>
            <person name="Schneider V.A."/>
            <person name="Graves T."/>
            <person name="Auger K."/>
            <person name="Cunningham F."/>
            <person name="Bouk N."/>
            <person name="Chen H.C."/>
            <person name="Agarwala R."/>
            <person name="McLaren W.M."/>
            <person name="Ritchie G.R."/>
            <person name="Albracht D."/>
            <person name="Kremitzki M."/>
            <person name="Rock S."/>
            <person name="Kotkiewicz H."/>
            <person name="Kremitzki C."/>
            <person name="Wollam A."/>
            <person name="Trani L."/>
            <person name="Fulton L."/>
            <person name="Fulton R."/>
            <person name="Matthews L."/>
            <person name="Whitehead S."/>
            <person name="Chow W."/>
            <person name="Torrance J."/>
            <person name="Dunn M."/>
            <person name="Harden G."/>
            <person name="Threadgold G."/>
            <person name="Wood J."/>
            <person name="Collins J."/>
            <person name="Heath P."/>
            <person name="Griffiths G."/>
            <person name="Pelan S."/>
            <person name="Grafham D."/>
            <person name="Eichler E.E."/>
            <person name="Weinstock G."/>
            <person name="Mardis E.R."/>
            <person name="Wilson R.K."/>
            <person name="Howe K."/>
            <person name="Flicek P."/>
            <person name="Hubbard T."/>
        </authorList>
    </citation>
    <scope>NUCLEOTIDE SEQUENCE [LARGE SCALE GENOMIC DNA]</scope>
    <source>
        <strain evidence="2 4">C57BL/6J</strain>
    </source>
</reference>
<dbReference type="AGR" id="MGI:2443333"/>